<feature type="domain" description="PIN" evidence="1">
    <location>
        <begin position="92"/>
        <end position="217"/>
    </location>
</feature>
<reference evidence="2 3" key="1">
    <citation type="submission" date="2016-07" db="EMBL/GenBank/DDBJ databases">
        <title>Draft genome of Scalindua rubra, obtained from a brine-seawater interface in the Red Sea, sheds light on salt adaptation in anammox bacteria.</title>
        <authorList>
            <person name="Speth D.R."/>
            <person name="Lagkouvardos I."/>
            <person name="Wang Y."/>
            <person name="Qian P.-Y."/>
            <person name="Dutilh B.E."/>
            <person name="Jetten M.S."/>
        </authorList>
    </citation>
    <scope>NUCLEOTIDE SEQUENCE [LARGE SCALE GENOMIC DNA]</scope>
    <source>
        <strain evidence="2">BSI-1</strain>
    </source>
</reference>
<dbReference type="GO" id="GO:0016075">
    <property type="term" value="P:rRNA catabolic process"/>
    <property type="evidence" value="ECO:0007669"/>
    <property type="project" value="TreeGrafter"/>
</dbReference>
<dbReference type="AlphaFoldDB" id="A0A1E3XEP4"/>
<dbReference type="Proteomes" id="UP000094056">
    <property type="component" value="Unassembled WGS sequence"/>
</dbReference>
<accession>A0A1E3XEP4</accession>
<dbReference type="InterPro" id="IPR029060">
    <property type="entry name" value="PIN-like_dom_sf"/>
</dbReference>
<comment type="caution">
    <text evidence="2">The sequence shown here is derived from an EMBL/GenBank/DDBJ whole genome shotgun (WGS) entry which is preliminary data.</text>
</comment>
<evidence type="ECO:0000313" key="2">
    <source>
        <dbReference type="EMBL" id="ODS34106.1"/>
    </source>
</evidence>
<dbReference type="InterPro" id="IPR002716">
    <property type="entry name" value="PIN_dom"/>
</dbReference>
<dbReference type="InterPro" id="IPR039018">
    <property type="entry name" value="VapC20-like"/>
</dbReference>
<dbReference type="Pfam" id="PF01850">
    <property type="entry name" value="PIN"/>
    <property type="match status" value="1"/>
</dbReference>
<evidence type="ECO:0000313" key="3">
    <source>
        <dbReference type="Proteomes" id="UP000094056"/>
    </source>
</evidence>
<dbReference type="GO" id="GO:0004521">
    <property type="term" value="F:RNA endonuclease activity"/>
    <property type="evidence" value="ECO:0007669"/>
    <property type="project" value="InterPro"/>
</dbReference>
<name>A0A1E3XEP4_9BACT</name>
<dbReference type="SUPFAM" id="SSF88723">
    <property type="entry name" value="PIN domain-like"/>
    <property type="match status" value="1"/>
</dbReference>
<dbReference type="EMBL" id="MAYW01000013">
    <property type="protein sequence ID" value="ODS34106.1"/>
    <property type="molecule type" value="Genomic_DNA"/>
</dbReference>
<dbReference type="Gene3D" id="3.40.50.1010">
    <property type="entry name" value="5'-nuclease"/>
    <property type="match status" value="1"/>
</dbReference>
<protein>
    <recommendedName>
        <fullName evidence="1">PIN domain-containing protein</fullName>
    </recommendedName>
</protein>
<dbReference type="PANTHER" id="PTHR42188">
    <property type="entry name" value="23S RRNA-SPECIFIC ENDONUCLEASE VAPC20"/>
    <property type="match status" value="1"/>
</dbReference>
<organism evidence="2 3">
    <name type="scientific">Candidatus Scalindua rubra</name>
    <dbReference type="NCBI Taxonomy" id="1872076"/>
    <lineage>
        <taxon>Bacteria</taxon>
        <taxon>Pseudomonadati</taxon>
        <taxon>Planctomycetota</taxon>
        <taxon>Candidatus Brocadiia</taxon>
        <taxon>Candidatus Brocadiales</taxon>
        <taxon>Candidatus Scalinduaceae</taxon>
        <taxon>Candidatus Scalindua</taxon>
    </lineage>
</organism>
<sequence length="229" mass="26727">MPNTVETIITLEKNKYKTLKKIAKGKRKTVSQVIEETIDDILSNLSLPDNDSISRDTKTPLLDIIGICNTGLGDASINHDRYLYVKKYKMSIFVDTSAFIALTDKSDRYHKLAKDFVTNELHKFRQITSNFIICETLNFLRTRVSYRASIQFGEKIRKRKGIKIIHITPEIEDRTWLIFKKYKDKNFSFTDCTSFFIMQELKIQYAFAFDIHFPQFGFQAFPKTTFSIS</sequence>
<proteinExistence type="predicted"/>
<gene>
    <name evidence="2" type="ORF">SCARUB_00779</name>
</gene>
<evidence type="ECO:0000259" key="1">
    <source>
        <dbReference type="Pfam" id="PF01850"/>
    </source>
</evidence>
<dbReference type="PANTHER" id="PTHR42188:SF1">
    <property type="entry name" value="23S RRNA-SPECIFIC ENDONUCLEASE VAPC20"/>
    <property type="match status" value="1"/>
</dbReference>